<name>A0A9D1UPD3_9CORY</name>
<comment type="caution">
    <text evidence="2">The sequence shown here is derived from an EMBL/GenBank/DDBJ whole genome shotgun (WGS) entry which is preliminary data.</text>
</comment>
<reference evidence="2" key="1">
    <citation type="journal article" date="2021" name="PeerJ">
        <title>Extensive microbial diversity within the chicken gut microbiome revealed by metagenomics and culture.</title>
        <authorList>
            <person name="Gilroy R."/>
            <person name="Ravi A."/>
            <person name="Getino M."/>
            <person name="Pursley I."/>
            <person name="Horton D.L."/>
            <person name="Alikhan N.F."/>
            <person name="Baker D."/>
            <person name="Gharbi K."/>
            <person name="Hall N."/>
            <person name="Watson M."/>
            <person name="Adriaenssens E.M."/>
            <person name="Foster-Nyarko E."/>
            <person name="Jarju S."/>
            <person name="Secka A."/>
            <person name="Antonio M."/>
            <person name="Oren A."/>
            <person name="Chaudhuri R.R."/>
            <person name="La Ragione R."/>
            <person name="Hildebrand F."/>
            <person name="Pallen M.J."/>
        </authorList>
    </citation>
    <scope>NUCLEOTIDE SEQUENCE</scope>
    <source>
        <strain evidence="2">4376</strain>
    </source>
</reference>
<evidence type="ECO:0000313" key="3">
    <source>
        <dbReference type="Proteomes" id="UP000824189"/>
    </source>
</evidence>
<proteinExistence type="predicted"/>
<dbReference type="AlphaFoldDB" id="A0A9D1UPD3"/>
<evidence type="ECO:0000313" key="2">
    <source>
        <dbReference type="EMBL" id="HIW95157.1"/>
    </source>
</evidence>
<accession>A0A9D1UPD3</accession>
<dbReference type="Proteomes" id="UP000824189">
    <property type="component" value="Unassembled WGS sequence"/>
</dbReference>
<feature type="region of interest" description="Disordered" evidence="1">
    <location>
        <begin position="1"/>
        <end position="25"/>
    </location>
</feature>
<gene>
    <name evidence="2" type="ORF">H9867_01515</name>
</gene>
<protein>
    <submittedName>
        <fullName evidence="2">EcsC family protein</fullName>
    </submittedName>
</protein>
<reference evidence="2" key="2">
    <citation type="submission" date="2021-04" db="EMBL/GenBank/DDBJ databases">
        <authorList>
            <person name="Gilroy R."/>
        </authorList>
    </citation>
    <scope>NUCLEOTIDE SEQUENCE</scope>
    <source>
        <strain evidence="2">4376</strain>
    </source>
</reference>
<dbReference type="EMBL" id="DXFZ01000020">
    <property type="protein sequence ID" value="HIW95157.1"/>
    <property type="molecule type" value="Genomic_DNA"/>
</dbReference>
<sequence>MGMALFSKNKNKNDSASTMQKLKERAEYPSGPIARRFFNGVDRAVDVQSPAIHSYVEKLKSKHSDKSLAEQQAILDKHFKNLATTSGAGTGGIAAVPGLGTMMAVAGIAGESFVLLEACALYALASADLHGLDISDEEHRRAIVLMAVSGATGKELIDALVEENAITSVKTLRGLTKMSGKDMVRINNVLGRYAFRQVRRRFGSSMFKKLLPFGVGAALGAKANRKIAGQMVEQMHSYLKSLD</sequence>
<evidence type="ECO:0000256" key="1">
    <source>
        <dbReference type="SAM" id="MobiDB-lite"/>
    </source>
</evidence>
<organism evidence="2 3">
    <name type="scientific">Candidatus Corynebacterium gallistercoris</name>
    <dbReference type="NCBI Taxonomy" id="2838530"/>
    <lineage>
        <taxon>Bacteria</taxon>
        <taxon>Bacillati</taxon>
        <taxon>Actinomycetota</taxon>
        <taxon>Actinomycetes</taxon>
        <taxon>Mycobacteriales</taxon>
        <taxon>Corynebacteriaceae</taxon>
        <taxon>Corynebacterium</taxon>
    </lineage>
</organism>